<dbReference type="PRINTS" id="PR00080">
    <property type="entry name" value="SDRFAMILY"/>
</dbReference>
<evidence type="ECO:0000313" key="6">
    <source>
        <dbReference type="EMBL" id="ODM93714.1"/>
    </source>
</evidence>
<evidence type="ECO:0000313" key="7">
    <source>
        <dbReference type="Proteomes" id="UP000094527"/>
    </source>
</evidence>
<dbReference type="Pfam" id="PF13561">
    <property type="entry name" value="adh_short_C2"/>
    <property type="match status" value="1"/>
</dbReference>
<evidence type="ECO:0000256" key="5">
    <source>
        <dbReference type="RuleBase" id="RU000363"/>
    </source>
</evidence>
<dbReference type="GO" id="GO:0006006">
    <property type="term" value="P:glucose metabolic process"/>
    <property type="evidence" value="ECO:0007669"/>
    <property type="project" value="TreeGrafter"/>
</dbReference>
<comment type="subunit">
    <text evidence="2">Homotetramer.</text>
</comment>
<evidence type="ECO:0000256" key="1">
    <source>
        <dbReference type="ARBA" id="ARBA00006484"/>
    </source>
</evidence>
<dbReference type="OMA" id="SHAYGAY"/>
<dbReference type="GO" id="GO:0050038">
    <property type="term" value="F:L-xylulose reductase (NADPH) activity"/>
    <property type="evidence" value="ECO:0007669"/>
    <property type="project" value="TreeGrafter"/>
</dbReference>
<dbReference type="Proteomes" id="UP000094527">
    <property type="component" value="Unassembled WGS sequence"/>
</dbReference>
<dbReference type="AlphaFoldDB" id="A0A1D2MLI7"/>
<dbReference type="GO" id="GO:0004090">
    <property type="term" value="F:carbonyl reductase (NADPH) activity"/>
    <property type="evidence" value="ECO:0007669"/>
    <property type="project" value="TreeGrafter"/>
</dbReference>
<keyword evidence="4" id="KW-0560">Oxidoreductase</keyword>
<keyword evidence="3" id="KW-0521">NADP</keyword>
<dbReference type="Pfam" id="PF00106">
    <property type="entry name" value="adh_short"/>
    <property type="match status" value="1"/>
</dbReference>
<protein>
    <submittedName>
        <fullName evidence="6">L-xylulose reductase</fullName>
    </submittedName>
</protein>
<dbReference type="PANTHER" id="PTHR44252:SF3">
    <property type="entry name" value="D-ERYTHRULOSE REDUCTASE-RELATED"/>
    <property type="match status" value="1"/>
</dbReference>
<comment type="similarity">
    <text evidence="1 5">Belongs to the short-chain dehydrogenases/reductases (SDR) family.</text>
</comment>
<name>A0A1D2MLI7_ORCCI</name>
<dbReference type="EMBL" id="LJIJ01000929">
    <property type="protein sequence ID" value="ODM93714.1"/>
    <property type="molecule type" value="Genomic_DNA"/>
</dbReference>
<dbReference type="Gene3D" id="3.40.50.720">
    <property type="entry name" value="NAD(P)-binding Rossmann-like Domain"/>
    <property type="match status" value="2"/>
</dbReference>
<evidence type="ECO:0000256" key="2">
    <source>
        <dbReference type="ARBA" id="ARBA00011881"/>
    </source>
</evidence>
<dbReference type="InterPro" id="IPR020904">
    <property type="entry name" value="Sc_DH/Rdtase_CS"/>
</dbReference>
<dbReference type="PRINTS" id="PR00081">
    <property type="entry name" value="GDHRDH"/>
</dbReference>
<keyword evidence="7" id="KW-1185">Reference proteome</keyword>
<gene>
    <name evidence="6" type="ORF">Ocin01_12968</name>
</gene>
<proteinExistence type="inferred from homology"/>
<sequence length="485" mass="52497">MSATWSFNGKRCLVTGAARGIGKAIVAELHTQGAIVYGLSKNPENLKRLQEEFPGVITISVDLEDYEATKKAVEPIETLDVLINNAGIAELCDFFEITAESFDRVFNVNLKAAVLISQIVAKKMIERGTGGSILNMSSLQGFRPLPSSGIYPCTKAGLDMLTKVMAVELGPHKIRVNSLNPGVVDTDIIRLANCDNVCKTIQNVLQRTPTNMPAMPMRDIVNTALFLASDQASQLTGQRLANVGNWEFQWKKVPRIGKAIVAELHTQGAIVYGLSKNPENLKRLQEEFPGVITIPVDLENYEATKKAVEPIETLDVLINNAGVVEPCEFLEITEDSFNRVFNINLKAAVLISQIVAKKMIERGTGGSILNISSIAGYRPLPSSGIYPCTKAGLDMLTKVMAVELGPHKIRVNSLNPSVVQTGINNPANYPGGVFKPLQNILGRTPTNTSAMPMTDIVNTALFLASDQASQLTGQRLAVDGGYLAH</sequence>
<feature type="non-terminal residue" evidence="6">
    <location>
        <position position="485"/>
    </location>
</feature>
<dbReference type="InterPro" id="IPR036291">
    <property type="entry name" value="NAD(P)-bd_dom_sf"/>
</dbReference>
<dbReference type="PROSITE" id="PS00061">
    <property type="entry name" value="ADH_SHORT"/>
    <property type="match status" value="2"/>
</dbReference>
<accession>A0A1D2MLI7</accession>
<dbReference type="InterPro" id="IPR051737">
    <property type="entry name" value="L-xylulose/Carbonyl_redctase"/>
</dbReference>
<dbReference type="GO" id="GO:0005997">
    <property type="term" value="P:xylulose metabolic process"/>
    <property type="evidence" value="ECO:0007669"/>
    <property type="project" value="TreeGrafter"/>
</dbReference>
<dbReference type="SUPFAM" id="SSF51735">
    <property type="entry name" value="NAD(P)-binding Rossmann-fold domains"/>
    <property type="match status" value="2"/>
</dbReference>
<reference evidence="6 7" key="1">
    <citation type="journal article" date="2016" name="Genome Biol. Evol.">
        <title>Gene Family Evolution Reflects Adaptation to Soil Environmental Stressors in the Genome of the Collembolan Orchesella cincta.</title>
        <authorList>
            <person name="Faddeeva-Vakhrusheva A."/>
            <person name="Derks M.F."/>
            <person name="Anvar S.Y."/>
            <person name="Agamennone V."/>
            <person name="Suring W."/>
            <person name="Smit S."/>
            <person name="van Straalen N.M."/>
            <person name="Roelofs D."/>
        </authorList>
    </citation>
    <scope>NUCLEOTIDE SEQUENCE [LARGE SCALE GENOMIC DNA]</scope>
    <source>
        <tissue evidence="6">Mixed pool</tissue>
    </source>
</reference>
<dbReference type="FunFam" id="3.40.50.720:FF:000084">
    <property type="entry name" value="Short-chain dehydrogenase reductase"/>
    <property type="match status" value="2"/>
</dbReference>
<evidence type="ECO:0000256" key="3">
    <source>
        <dbReference type="ARBA" id="ARBA00022857"/>
    </source>
</evidence>
<organism evidence="6 7">
    <name type="scientific">Orchesella cincta</name>
    <name type="common">Springtail</name>
    <name type="synonym">Podura cincta</name>
    <dbReference type="NCBI Taxonomy" id="48709"/>
    <lineage>
        <taxon>Eukaryota</taxon>
        <taxon>Metazoa</taxon>
        <taxon>Ecdysozoa</taxon>
        <taxon>Arthropoda</taxon>
        <taxon>Hexapoda</taxon>
        <taxon>Collembola</taxon>
        <taxon>Entomobryomorpha</taxon>
        <taxon>Entomobryoidea</taxon>
        <taxon>Orchesellidae</taxon>
        <taxon>Orchesellinae</taxon>
        <taxon>Orchesella</taxon>
    </lineage>
</organism>
<evidence type="ECO:0000256" key="4">
    <source>
        <dbReference type="ARBA" id="ARBA00023002"/>
    </source>
</evidence>
<dbReference type="OrthoDB" id="1393670at2759"/>
<dbReference type="PANTHER" id="PTHR44252">
    <property type="entry name" value="D-ERYTHRULOSE REDUCTASE"/>
    <property type="match status" value="1"/>
</dbReference>
<dbReference type="InterPro" id="IPR002347">
    <property type="entry name" value="SDR_fam"/>
</dbReference>
<comment type="caution">
    <text evidence="6">The sequence shown here is derived from an EMBL/GenBank/DDBJ whole genome shotgun (WGS) entry which is preliminary data.</text>
</comment>